<dbReference type="GO" id="GO:0000976">
    <property type="term" value="F:transcription cis-regulatory region binding"/>
    <property type="evidence" value="ECO:0007669"/>
    <property type="project" value="TreeGrafter"/>
</dbReference>
<keyword evidence="2" id="KW-0238">DNA-binding</keyword>
<accession>A0A2T0BLY0</accession>
<dbReference type="CDD" id="cd07377">
    <property type="entry name" value="WHTH_GntR"/>
    <property type="match status" value="1"/>
</dbReference>
<dbReference type="Gene3D" id="1.10.10.10">
    <property type="entry name" value="Winged helix-like DNA-binding domain superfamily/Winged helix DNA-binding domain"/>
    <property type="match status" value="1"/>
</dbReference>
<dbReference type="SMART" id="SM00345">
    <property type="entry name" value="HTH_GNTR"/>
    <property type="match status" value="1"/>
</dbReference>
<dbReference type="PANTHER" id="PTHR30146">
    <property type="entry name" value="LACI-RELATED TRANSCRIPTIONAL REPRESSOR"/>
    <property type="match status" value="1"/>
</dbReference>
<dbReference type="Proteomes" id="UP000237798">
    <property type="component" value="Unassembled WGS sequence"/>
</dbReference>
<keyword evidence="1" id="KW-0805">Transcription regulation</keyword>
<keyword evidence="3" id="KW-0804">Transcription</keyword>
<evidence type="ECO:0000256" key="2">
    <source>
        <dbReference type="ARBA" id="ARBA00023125"/>
    </source>
</evidence>
<dbReference type="Pfam" id="PF13377">
    <property type="entry name" value="Peripla_BP_3"/>
    <property type="match status" value="1"/>
</dbReference>
<dbReference type="RefSeq" id="WP_106009790.1">
    <property type="nucleotide sequence ID" value="NZ_JALCPJ010000036.1"/>
</dbReference>
<dbReference type="OrthoDB" id="9813468at2"/>
<organism evidence="5 6">
    <name type="scientific">Clostridium luticellarii</name>
    <dbReference type="NCBI Taxonomy" id="1691940"/>
    <lineage>
        <taxon>Bacteria</taxon>
        <taxon>Bacillati</taxon>
        <taxon>Bacillota</taxon>
        <taxon>Clostridia</taxon>
        <taxon>Eubacteriales</taxon>
        <taxon>Clostridiaceae</taxon>
        <taxon>Clostridium</taxon>
    </lineage>
</organism>
<dbReference type="PANTHER" id="PTHR30146:SF150">
    <property type="entry name" value="ARABINOSE METABOLISM TRANSCRIPTIONAL REPRESSOR"/>
    <property type="match status" value="1"/>
</dbReference>
<name>A0A2T0BLY0_9CLOT</name>
<protein>
    <submittedName>
        <fullName evidence="5">Arabinose metabolism transcriptional repressor</fullName>
    </submittedName>
</protein>
<evidence type="ECO:0000313" key="6">
    <source>
        <dbReference type="Proteomes" id="UP000237798"/>
    </source>
</evidence>
<dbReference type="Gene3D" id="3.40.50.2300">
    <property type="match status" value="2"/>
</dbReference>
<dbReference type="Pfam" id="PF00392">
    <property type="entry name" value="GntR"/>
    <property type="match status" value="1"/>
</dbReference>
<dbReference type="InterPro" id="IPR028082">
    <property type="entry name" value="Peripla_BP_I"/>
</dbReference>
<proteinExistence type="predicted"/>
<dbReference type="InterPro" id="IPR000524">
    <property type="entry name" value="Tscrpt_reg_HTH_GntR"/>
</dbReference>
<dbReference type="GO" id="GO:0003700">
    <property type="term" value="F:DNA-binding transcription factor activity"/>
    <property type="evidence" value="ECO:0007669"/>
    <property type="project" value="InterPro"/>
</dbReference>
<dbReference type="SUPFAM" id="SSF53822">
    <property type="entry name" value="Periplasmic binding protein-like I"/>
    <property type="match status" value="1"/>
</dbReference>
<feature type="domain" description="HTH gntR-type" evidence="4">
    <location>
        <begin position="2"/>
        <end position="70"/>
    </location>
</feature>
<evidence type="ECO:0000313" key="5">
    <source>
        <dbReference type="EMBL" id="PRR84896.1"/>
    </source>
</evidence>
<comment type="caution">
    <text evidence="5">The sequence shown here is derived from an EMBL/GenBank/DDBJ whole genome shotgun (WGS) entry which is preliminary data.</text>
</comment>
<sequence>MKHKYEIVKEKIINWAINGKYKPHEKIPTESEMMDLFQVSRHTIRRALSDLSSENYLYRIQGSGIYMSDFKQNESYLKKYKNVGVLTTYISNYIFPDIIGGIEDTLYDNSYSLLLSSTRNNMMFENRNLNNLLAHKVDGIIIEPTKSAYQNPNMGYLNNLIEQNVPFITINSAYPQIEVPSLCVNDFKGGQIAAECFFNLGHKNIMGIFKVDDLQGVYRMNGFISECQKNDVLLDQDQIITYLSEETDSVLPGKIKRVINKNEHPTGVFCYNDEIAFMVVNIAHSLDLKVPEDISVIGFDDSQISKIMNPRLTTITHPKQRMGIDAAKLIIKLVNNNNKFSKSDSILYEPELIVRDSTAPID</sequence>
<dbReference type="PRINTS" id="PR00035">
    <property type="entry name" value="HTHGNTR"/>
</dbReference>
<dbReference type="PROSITE" id="PS50949">
    <property type="entry name" value="HTH_GNTR"/>
    <property type="match status" value="1"/>
</dbReference>
<dbReference type="AlphaFoldDB" id="A0A2T0BLY0"/>
<dbReference type="SUPFAM" id="SSF46785">
    <property type="entry name" value="Winged helix' DNA-binding domain"/>
    <property type="match status" value="1"/>
</dbReference>
<dbReference type="InterPro" id="IPR033532">
    <property type="entry name" value="AraR_ligand_bind_dom"/>
</dbReference>
<gene>
    <name evidence="5" type="primary">araR</name>
    <name evidence="5" type="ORF">CLLU_21650</name>
</gene>
<dbReference type="EMBL" id="PVXP01000030">
    <property type="protein sequence ID" value="PRR84896.1"/>
    <property type="molecule type" value="Genomic_DNA"/>
</dbReference>
<evidence type="ECO:0000259" key="4">
    <source>
        <dbReference type="PROSITE" id="PS50949"/>
    </source>
</evidence>
<reference evidence="5 6" key="1">
    <citation type="submission" date="2018-03" db="EMBL/GenBank/DDBJ databases">
        <title>Genome sequence of Clostridium luticellarii DSM 29923.</title>
        <authorList>
            <person name="Poehlein A."/>
            <person name="Daniel R."/>
        </authorList>
    </citation>
    <scope>NUCLEOTIDE SEQUENCE [LARGE SCALE GENOMIC DNA]</scope>
    <source>
        <strain evidence="5 6">DSM 29923</strain>
    </source>
</reference>
<dbReference type="InterPro" id="IPR036390">
    <property type="entry name" value="WH_DNA-bd_sf"/>
</dbReference>
<dbReference type="InterPro" id="IPR036388">
    <property type="entry name" value="WH-like_DNA-bd_sf"/>
</dbReference>
<dbReference type="InterPro" id="IPR046335">
    <property type="entry name" value="LacI/GalR-like_sensor"/>
</dbReference>
<keyword evidence="6" id="KW-1185">Reference proteome</keyword>
<evidence type="ECO:0000256" key="3">
    <source>
        <dbReference type="ARBA" id="ARBA00023163"/>
    </source>
</evidence>
<dbReference type="CDD" id="cd01541">
    <property type="entry name" value="PBP1_AraR"/>
    <property type="match status" value="1"/>
</dbReference>
<evidence type="ECO:0000256" key="1">
    <source>
        <dbReference type="ARBA" id="ARBA00023015"/>
    </source>
</evidence>